<dbReference type="PANTHER" id="PTHR33050:SF7">
    <property type="entry name" value="RIBONUCLEASE H"/>
    <property type="match status" value="1"/>
</dbReference>
<accession>A0AAD3CN00</accession>
<evidence type="ECO:0000256" key="1">
    <source>
        <dbReference type="SAM" id="MobiDB-lite"/>
    </source>
</evidence>
<name>A0AAD3CN00_9STRA</name>
<dbReference type="PANTHER" id="PTHR33050">
    <property type="entry name" value="REVERSE TRANSCRIPTASE DOMAIN-CONTAINING PROTEIN"/>
    <property type="match status" value="1"/>
</dbReference>
<feature type="region of interest" description="Disordered" evidence="1">
    <location>
        <begin position="1160"/>
        <end position="1182"/>
    </location>
</feature>
<dbReference type="Gene3D" id="3.10.10.10">
    <property type="entry name" value="HIV Type 1 Reverse Transcriptase, subunit A, domain 1"/>
    <property type="match status" value="1"/>
</dbReference>
<dbReference type="InterPro" id="IPR043128">
    <property type="entry name" value="Rev_trsase/Diguanyl_cyclase"/>
</dbReference>
<dbReference type="EMBL" id="BLLK01000029">
    <property type="protein sequence ID" value="GFH48953.1"/>
    <property type="molecule type" value="Genomic_DNA"/>
</dbReference>
<gene>
    <name evidence="2" type="ORF">CTEN210_05429</name>
</gene>
<dbReference type="AlphaFoldDB" id="A0AAD3CN00"/>
<reference evidence="2 3" key="1">
    <citation type="journal article" date="2021" name="Sci. Rep.">
        <title>The genome of the diatom Chaetoceros tenuissimus carries an ancient integrated fragment of an extant virus.</title>
        <authorList>
            <person name="Hongo Y."/>
            <person name="Kimura K."/>
            <person name="Takaki Y."/>
            <person name="Yoshida Y."/>
            <person name="Baba S."/>
            <person name="Kobayashi G."/>
            <person name="Nagasaki K."/>
            <person name="Hano T."/>
            <person name="Tomaru Y."/>
        </authorList>
    </citation>
    <scope>NUCLEOTIDE SEQUENCE [LARGE SCALE GENOMIC DNA]</scope>
    <source>
        <strain evidence="2 3">NIES-3715</strain>
    </source>
</reference>
<dbReference type="InterPro" id="IPR043502">
    <property type="entry name" value="DNA/RNA_pol_sf"/>
</dbReference>
<sequence>MLQGSVNYLVQILSALPQEMASQAVVLITNGNRRRLRDFGLKRFTKIPHRHVGGALDHVWWIGSAQELHIPAAKVHAQLRDMLKCTEEGSFYSGDMNTPAYIPLARINDPVICPSVLVRSGKVRRKITSAEALDLYDVEVQYQHFTSIDFKKQAPGKITYGLMESVLKARSVLSKKREVEDTGSDVPSAKKARVTQILVEENPQIEDVREDQTVKSAKATKSDDAEVQVDIWNRRMFQKCLSVTYQADKHAKMCDMLRRVMLRFYQRKIYTSFRKYLHKKHSTKAVSRYHQLKQNKKKKLSELEKDIIVGTDAIRRASEASYWEWTSGSTLFFWRWPECYQQEVRDGLAVTLLDKPPVYWKKSRWPEDDKQLETMRKKIKKVADRGYIKDGEVDSLISFFAVPKGEEDIRMMYDATKCGLNEVIWSPNFFLPTVATVVRSATPDTFFGDIDLGEMFLNYFLDEDLRSSAGVDVTNIADLLEVEVPEGKRLIMRWERNLMGLKSSPYNCIRTFLWSEDFIHGDRKDSNNPLRWDTVVTNLPGSADYDPTKPWIYRWDETNKRIAASFCSYVDDIRTWAQGEDHCNEATRTIAAKINYLGQQDAPCKRREVSQAPGAWAGATVETVAGEGVYASILPEKWNKARDIVEKWLRCAPEDEEEDWKVNRKELEKDTGFLIHVCLTFENFKPYLKGFYNTLNGWRWDRDSVGWKRSNKDWKQYWEDLEAGDGTTNGVEWTNIGSRAEHWSDVKFTLKEEHQDDNAPVFVKGVPRFKQDLRVLSKLLESETPSKRLIRGSKIWEIIYGFGDASGSGFGMSWEKDCKGETTGRSSISYRFGRWGSDMDDSSSNLHELKNLVQTLEKMGEKELEGVEMFLFTDNSTAEAAFYKGSSSSEWLFDLVVRLSVLEMTRNCKIHIIHVAGTRMIAQGADGLSRGALTEGVMKGEAMKSFVPLHQSALDRDPALGLWLRDWFESAGRNQGQDLEFLSMEDWFERGHDILEGSVNIDGQWVPNYVSGNFVWSPPPSLALPCLEEIRRARHKRQESTHIFICPRLMTPAWKRHLHKAADIILELPPGHAAWSVNMFEPLLIAIFFPFLNSRPWQLKGSPALLELGRKVQQVFKGDESTKRHVLRELWNLPRRLQGMSDELVLRVLRISGESRISSKATGKRRRSKVEENKRLKPFQSC</sequence>
<protein>
    <submittedName>
        <fullName evidence="2">Uncharacterized protein</fullName>
    </submittedName>
</protein>
<evidence type="ECO:0000313" key="3">
    <source>
        <dbReference type="Proteomes" id="UP001054902"/>
    </source>
</evidence>
<keyword evidence="3" id="KW-1185">Reference proteome</keyword>
<dbReference type="Gene3D" id="3.30.70.270">
    <property type="match status" value="1"/>
</dbReference>
<proteinExistence type="predicted"/>
<comment type="caution">
    <text evidence="2">The sequence shown here is derived from an EMBL/GenBank/DDBJ whole genome shotgun (WGS) entry which is preliminary data.</text>
</comment>
<dbReference type="InterPro" id="IPR052055">
    <property type="entry name" value="Hepadnavirus_pol/RT"/>
</dbReference>
<dbReference type="SUPFAM" id="SSF56672">
    <property type="entry name" value="DNA/RNA polymerases"/>
    <property type="match status" value="1"/>
</dbReference>
<organism evidence="2 3">
    <name type="scientific">Chaetoceros tenuissimus</name>
    <dbReference type="NCBI Taxonomy" id="426638"/>
    <lineage>
        <taxon>Eukaryota</taxon>
        <taxon>Sar</taxon>
        <taxon>Stramenopiles</taxon>
        <taxon>Ochrophyta</taxon>
        <taxon>Bacillariophyta</taxon>
        <taxon>Coscinodiscophyceae</taxon>
        <taxon>Chaetocerotophycidae</taxon>
        <taxon>Chaetocerotales</taxon>
        <taxon>Chaetocerotaceae</taxon>
        <taxon>Chaetoceros</taxon>
    </lineage>
</organism>
<dbReference type="Proteomes" id="UP001054902">
    <property type="component" value="Unassembled WGS sequence"/>
</dbReference>
<evidence type="ECO:0000313" key="2">
    <source>
        <dbReference type="EMBL" id="GFH48953.1"/>
    </source>
</evidence>